<organism evidence="1 2">
    <name type="scientific">Daphnia magna</name>
    <dbReference type="NCBI Taxonomy" id="35525"/>
    <lineage>
        <taxon>Eukaryota</taxon>
        <taxon>Metazoa</taxon>
        <taxon>Ecdysozoa</taxon>
        <taxon>Arthropoda</taxon>
        <taxon>Crustacea</taxon>
        <taxon>Branchiopoda</taxon>
        <taxon>Diplostraca</taxon>
        <taxon>Cladocera</taxon>
        <taxon>Anomopoda</taxon>
        <taxon>Daphniidae</taxon>
        <taxon>Daphnia</taxon>
    </lineage>
</organism>
<dbReference type="Proteomes" id="UP001234178">
    <property type="component" value="Unassembled WGS sequence"/>
</dbReference>
<keyword evidence="2" id="KW-1185">Reference proteome</keyword>
<dbReference type="EMBL" id="JAOYFB010000037">
    <property type="protein sequence ID" value="KAK4022363.1"/>
    <property type="molecule type" value="Genomic_DNA"/>
</dbReference>
<protein>
    <submittedName>
        <fullName evidence="1">Uncharacterized protein</fullName>
    </submittedName>
</protein>
<gene>
    <name evidence="1" type="ORF">OUZ56_007834</name>
</gene>
<evidence type="ECO:0000313" key="1">
    <source>
        <dbReference type="EMBL" id="KAK4022363.1"/>
    </source>
</evidence>
<proteinExistence type="predicted"/>
<sequence>MIPFDKEHCLILELVVAILHSFENFILRAHPTSGTQISSPLHNRSNKLCLYKPQKEKEACTGHTKNRLLLTWTLRPSTSHASLFNKQNLLEQN</sequence>
<accession>A0ABR0ABJ3</accession>
<name>A0ABR0ABJ3_9CRUS</name>
<evidence type="ECO:0000313" key="2">
    <source>
        <dbReference type="Proteomes" id="UP001234178"/>
    </source>
</evidence>
<reference evidence="1 2" key="1">
    <citation type="journal article" date="2023" name="Nucleic Acids Res.">
        <title>The hologenome of Daphnia magna reveals possible DNA methylation and microbiome-mediated evolution of the host genome.</title>
        <authorList>
            <person name="Chaturvedi A."/>
            <person name="Li X."/>
            <person name="Dhandapani V."/>
            <person name="Marshall H."/>
            <person name="Kissane S."/>
            <person name="Cuenca-Cambronero M."/>
            <person name="Asole G."/>
            <person name="Calvet F."/>
            <person name="Ruiz-Romero M."/>
            <person name="Marangio P."/>
            <person name="Guigo R."/>
            <person name="Rago D."/>
            <person name="Mirbahai L."/>
            <person name="Eastwood N."/>
            <person name="Colbourne J.K."/>
            <person name="Zhou J."/>
            <person name="Mallon E."/>
            <person name="Orsini L."/>
        </authorList>
    </citation>
    <scope>NUCLEOTIDE SEQUENCE [LARGE SCALE GENOMIC DNA]</scope>
    <source>
        <strain evidence="1">LRV0_1</strain>
    </source>
</reference>
<comment type="caution">
    <text evidence="1">The sequence shown here is derived from an EMBL/GenBank/DDBJ whole genome shotgun (WGS) entry which is preliminary data.</text>
</comment>